<evidence type="ECO:0000313" key="2">
    <source>
        <dbReference type="Proteomes" id="UP000272908"/>
    </source>
</evidence>
<dbReference type="RefSeq" id="WP_121096368.1">
    <property type="nucleotide sequence ID" value="NZ_UIHC01000043.1"/>
</dbReference>
<gene>
    <name evidence="1" type="ORF">ROE7235_03063</name>
</gene>
<sequence length="91" mass="9658">MKFQTTIIDGIGVRFAASRTAGKPQMLLASPQPMSVLTCRNWWDQISQSFDVVAVDLPNHGGSDPARRVTVGDAGCGHTRMAWASADVGAA</sequence>
<organism evidence="1 2">
    <name type="scientific">Roseinatronobacter ekhonensis</name>
    <dbReference type="NCBI Taxonomy" id="254356"/>
    <lineage>
        <taxon>Bacteria</taxon>
        <taxon>Pseudomonadati</taxon>
        <taxon>Pseudomonadota</taxon>
        <taxon>Alphaproteobacteria</taxon>
        <taxon>Rhodobacterales</taxon>
        <taxon>Paracoccaceae</taxon>
        <taxon>Roseinatronobacter</taxon>
    </lineage>
</organism>
<dbReference type="OrthoDB" id="9804723at2"/>
<evidence type="ECO:0008006" key="3">
    <source>
        <dbReference type="Google" id="ProtNLM"/>
    </source>
</evidence>
<protein>
    <recommendedName>
        <fullName evidence="3">Alpha/beta hydrolase</fullName>
    </recommendedName>
</protein>
<dbReference type="InterPro" id="IPR029058">
    <property type="entry name" value="AB_hydrolase_fold"/>
</dbReference>
<proteinExistence type="predicted"/>
<evidence type="ECO:0000313" key="1">
    <source>
        <dbReference type="EMBL" id="SUZ33294.1"/>
    </source>
</evidence>
<dbReference type="Proteomes" id="UP000272908">
    <property type="component" value="Unassembled WGS sequence"/>
</dbReference>
<dbReference type="AlphaFoldDB" id="A0A3B0MX43"/>
<dbReference type="Gene3D" id="3.40.50.1820">
    <property type="entry name" value="alpha/beta hydrolase"/>
    <property type="match status" value="1"/>
</dbReference>
<dbReference type="EMBL" id="UIHC01000043">
    <property type="protein sequence ID" value="SUZ33294.1"/>
    <property type="molecule type" value="Genomic_DNA"/>
</dbReference>
<reference evidence="2" key="1">
    <citation type="submission" date="2018-08" db="EMBL/GenBank/DDBJ databases">
        <authorList>
            <person name="Rodrigo-Torres L."/>
            <person name="Arahal R. D."/>
            <person name="Lucena T."/>
        </authorList>
    </citation>
    <scope>NUCLEOTIDE SEQUENCE [LARGE SCALE GENOMIC DNA]</scope>
    <source>
        <strain evidence="2">CECT 7235</strain>
    </source>
</reference>
<keyword evidence="2" id="KW-1185">Reference proteome</keyword>
<name>A0A3B0MX43_9RHOB</name>
<dbReference type="SUPFAM" id="SSF53474">
    <property type="entry name" value="alpha/beta-Hydrolases"/>
    <property type="match status" value="1"/>
</dbReference>
<accession>A0A3B0MX43</accession>